<dbReference type="Pfam" id="PF11104">
    <property type="entry name" value="PilM_2"/>
    <property type="match status" value="1"/>
</dbReference>
<dbReference type="GO" id="GO:0051301">
    <property type="term" value="P:cell division"/>
    <property type="evidence" value="ECO:0007669"/>
    <property type="project" value="InterPro"/>
</dbReference>
<dbReference type="Gene3D" id="3.30.420.40">
    <property type="match status" value="2"/>
</dbReference>
<dbReference type="InterPro" id="IPR003494">
    <property type="entry name" value="SHS2_FtsA"/>
</dbReference>
<dbReference type="SUPFAM" id="SSF53067">
    <property type="entry name" value="Actin-like ATPase domain"/>
    <property type="match status" value="2"/>
</dbReference>
<feature type="domain" description="SHS2" evidence="1">
    <location>
        <begin position="10"/>
        <end position="184"/>
    </location>
</feature>
<protein>
    <recommendedName>
        <fullName evidence="1">SHS2 domain-containing protein</fullName>
    </recommendedName>
</protein>
<name>A0A1F8F6J6_9BACT</name>
<dbReference type="PANTHER" id="PTHR32432:SF3">
    <property type="entry name" value="ETHANOLAMINE UTILIZATION PROTEIN EUTJ"/>
    <property type="match status" value="1"/>
</dbReference>
<evidence type="ECO:0000313" key="3">
    <source>
        <dbReference type="Proteomes" id="UP000177167"/>
    </source>
</evidence>
<dbReference type="NCBIfam" id="TIGR01175">
    <property type="entry name" value="pilM"/>
    <property type="match status" value="1"/>
</dbReference>
<dbReference type="InterPro" id="IPR050696">
    <property type="entry name" value="FtsA/MreB"/>
</dbReference>
<organism evidence="2 3">
    <name type="scientific">Candidatus Yanofskybacteria bacterium RIFCSPHIGHO2_02_FULL_41_11</name>
    <dbReference type="NCBI Taxonomy" id="1802675"/>
    <lineage>
        <taxon>Bacteria</taxon>
        <taxon>Candidatus Yanofskyibacteriota</taxon>
    </lineage>
</organism>
<dbReference type="PIRSF" id="PIRSF019169">
    <property type="entry name" value="PilM"/>
    <property type="match status" value="1"/>
</dbReference>
<gene>
    <name evidence="2" type="ORF">A3J46_04355</name>
</gene>
<evidence type="ECO:0000313" key="2">
    <source>
        <dbReference type="EMBL" id="OGN08772.1"/>
    </source>
</evidence>
<dbReference type="Proteomes" id="UP000177167">
    <property type="component" value="Unassembled WGS sequence"/>
</dbReference>
<dbReference type="EMBL" id="MGJP01000053">
    <property type="protein sequence ID" value="OGN08772.1"/>
    <property type="molecule type" value="Genomic_DNA"/>
</dbReference>
<reference evidence="2 3" key="1">
    <citation type="journal article" date="2016" name="Nat. Commun.">
        <title>Thousands of microbial genomes shed light on interconnected biogeochemical processes in an aquifer system.</title>
        <authorList>
            <person name="Anantharaman K."/>
            <person name="Brown C.T."/>
            <person name="Hug L.A."/>
            <person name="Sharon I."/>
            <person name="Castelle C.J."/>
            <person name="Probst A.J."/>
            <person name="Thomas B.C."/>
            <person name="Singh A."/>
            <person name="Wilkins M.J."/>
            <person name="Karaoz U."/>
            <person name="Brodie E.L."/>
            <person name="Williams K.H."/>
            <person name="Hubbard S.S."/>
            <person name="Banfield J.F."/>
        </authorList>
    </citation>
    <scope>NUCLEOTIDE SEQUENCE [LARGE SCALE GENOMIC DNA]</scope>
</reference>
<comment type="caution">
    <text evidence="2">The sequence shown here is derived from an EMBL/GenBank/DDBJ whole genome shotgun (WGS) entry which is preliminary data.</text>
</comment>
<dbReference type="Gene3D" id="3.30.1490.300">
    <property type="match status" value="1"/>
</dbReference>
<proteinExistence type="predicted"/>
<dbReference type="SMART" id="SM00842">
    <property type="entry name" value="FtsA"/>
    <property type="match status" value="1"/>
</dbReference>
<dbReference type="AlphaFoldDB" id="A0A1F8F6J6"/>
<dbReference type="InterPro" id="IPR005883">
    <property type="entry name" value="PilM"/>
</dbReference>
<evidence type="ECO:0000259" key="1">
    <source>
        <dbReference type="SMART" id="SM00842"/>
    </source>
</evidence>
<dbReference type="PANTHER" id="PTHR32432">
    <property type="entry name" value="CELL DIVISION PROTEIN FTSA-RELATED"/>
    <property type="match status" value="1"/>
</dbReference>
<dbReference type="InterPro" id="IPR043129">
    <property type="entry name" value="ATPase_NBD"/>
</dbReference>
<sequence>MFNFFKQKGKLGIDIGTASIKVVELQKKANRFALNNYGILELKDIKTGTGTAIGQSVLKMPDDEIVWGIKEIIRMAKMESRDVVASLPSSSTFTTVIDMPYISEQDLNRVLPFEAKKYIPIPLDEVVLSWTIIDFENKGALTNAEIFLAAVPRTETDRYRKIMKGAGLNLVALELENLALIRALLGNDLSPAAIVNIGGRSTSIIIADKGFERVGHNYEIGGFEITKSIARSLNISLERAEELKKKIGLGRSDENIINEAMISLVDMMVFETKKTIANYEVGGKKISRVLLVGGLTNMPNFLNYFKDKLGRDTFMGDTLARVVYPENLKPITKEISSTFAVSIGLGMREIRGR</sequence>
<dbReference type="CDD" id="cd24049">
    <property type="entry name" value="ASKHA_NBD_PilM"/>
    <property type="match status" value="1"/>
</dbReference>
<accession>A0A1F8F6J6</accession>